<organism evidence="11 12">
    <name type="scientific">Saccharopolyspora gregorii</name>
    <dbReference type="NCBI Taxonomy" id="33914"/>
    <lineage>
        <taxon>Bacteria</taxon>
        <taxon>Bacillati</taxon>
        <taxon>Actinomycetota</taxon>
        <taxon>Actinomycetes</taxon>
        <taxon>Pseudonocardiales</taxon>
        <taxon>Pseudonocardiaceae</taxon>
        <taxon>Saccharopolyspora</taxon>
    </lineage>
</organism>
<reference evidence="12" key="1">
    <citation type="journal article" date="2019" name="Int. J. Syst. Evol. Microbiol.">
        <title>The Global Catalogue of Microorganisms (GCM) 10K type strain sequencing project: providing services to taxonomists for standard genome sequencing and annotation.</title>
        <authorList>
            <consortium name="The Broad Institute Genomics Platform"/>
            <consortium name="The Broad Institute Genome Sequencing Center for Infectious Disease"/>
            <person name="Wu L."/>
            <person name="Ma J."/>
        </authorList>
    </citation>
    <scope>NUCLEOTIDE SEQUENCE [LARGE SCALE GENOMIC DNA]</scope>
    <source>
        <strain evidence="12">JCM 9687</strain>
    </source>
</reference>
<keyword evidence="5" id="KW-0547">Nucleotide-binding</keyword>
<name>A0ABP6RXY9_9PSEU</name>
<feature type="transmembrane region" description="Helical" evidence="9">
    <location>
        <begin position="148"/>
        <end position="170"/>
    </location>
</feature>
<feature type="transmembrane region" description="Helical" evidence="9">
    <location>
        <begin position="67"/>
        <end position="86"/>
    </location>
</feature>
<feature type="transmembrane region" description="Helical" evidence="9">
    <location>
        <begin position="44"/>
        <end position="60"/>
    </location>
</feature>
<keyword evidence="7" id="KW-0067">ATP-binding</keyword>
<dbReference type="InterPro" id="IPR011712">
    <property type="entry name" value="Sig_transdc_His_kin_sub3_dim/P"/>
</dbReference>
<accession>A0ABP6RXY9</accession>
<evidence type="ECO:0000259" key="10">
    <source>
        <dbReference type="Pfam" id="PF07730"/>
    </source>
</evidence>
<dbReference type="PANTHER" id="PTHR24421">
    <property type="entry name" value="NITRATE/NITRITE SENSOR PROTEIN NARX-RELATED"/>
    <property type="match status" value="1"/>
</dbReference>
<dbReference type="Pfam" id="PF07730">
    <property type="entry name" value="HisKA_3"/>
    <property type="match status" value="1"/>
</dbReference>
<evidence type="ECO:0000256" key="3">
    <source>
        <dbReference type="ARBA" id="ARBA00022553"/>
    </source>
</evidence>
<gene>
    <name evidence="11" type="ORF">GCM10020366_53050</name>
</gene>
<proteinExistence type="predicted"/>
<feature type="transmembrane region" description="Helical" evidence="9">
    <location>
        <begin position="124"/>
        <end position="142"/>
    </location>
</feature>
<evidence type="ECO:0000256" key="8">
    <source>
        <dbReference type="ARBA" id="ARBA00023012"/>
    </source>
</evidence>
<dbReference type="InterPro" id="IPR036890">
    <property type="entry name" value="HATPase_C_sf"/>
</dbReference>
<keyword evidence="9" id="KW-1133">Transmembrane helix</keyword>
<keyword evidence="8" id="KW-0902">Two-component regulatory system</keyword>
<keyword evidence="3" id="KW-0597">Phosphoprotein</keyword>
<keyword evidence="9" id="KW-0472">Membrane</keyword>
<dbReference type="RefSeq" id="WP_258345934.1">
    <property type="nucleotide sequence ID" value="NZ_BAAAYK010000038.1"/>
</dbReference>
<feature type="transmembrane region" description="Helical" evidence="9">
    <location>
        <begin position="98"/>
        <end position="117"/>
    </location>
</feature>
<evidence type="ECO:0000313" key="12">
    <source>
        <dbReference type="Proteomes" id="UP001500483"/>
    </source>
</evidence>
<dbReference type="InterPro" id="IPR050482">
    <property type="entry name" value="Sensor_HK_TwoCompSys"/>
</dbReference>
<dbReference type="SUPFAM" id="SSF55874">
    <property type="entry name" value="ATPase domain of HSP90 chaperone/DNA topoisomerase II/histidine kinase"/>
    <property type="match status" value="1"/>
</dbReference>
<evidence type="ECO:0000256" key="5">
    <source>
        <dbReference type="ARBA" id="ARBA00022741"/>
    </source>
</evidence>
<evidence type="ECO:0000256" key="9">
    <source>
        <dbReference type="SAM" id="Phobius"/>
    </source>
</evidence>
<evidence type="ECO:0000256" key="7">
    <source>
        <dbReference type="ARBA" id="ARBA00022840"/>
    </source>
</evidence>
<sequence>MVFPGKPAWQSLLWLFGILVTTPVTMLLEFVIFEGFDGTRWPPAVMFTGGSVAAVVLLIAPRLGPRALPAAAIGAAVISAAVYYPAYDARGWPERPDLGLLLLTPTAALLILLGLVVWRAEKRWAIATGVVVSAVVVAQPAIGRGRLTEVVIGFLLVCCVTLSCTIGLAARLARRARQRQIEHERLIQRTDFARDLHDFVGHHVTGMVVQARGAQAIAKRSPQQALDALDSIAEAGAEAMESLHRMVGLLRADDGGTTAPPITIDEISTMVERFNRGPGPEARLQLPDSTDGIPADVGTTAHRVALEGLTNVRKHGRNVTTVRIDVERAESELVVRVGDDGEVGKISGSGFGLRGLRDRVAEVGGEFEDGPAPTGGWVLAARMPLPSNGGTA</sequence>
<comment type="caution">
    <text evidence="11">The sequence shown here is derived from an EMBL/GenBank/DDBJ whole genome shotgun (WGS) entry which is preliminary data.</text>
</comment>
<keyword evidence="4" id="KW-0808">Transferase</keyword>
<dbReference type="Gene3D" id="1.20.5.1930">
    <property type="match status" value="1"/>
</dbReference>
<keyword evidence="9" id="KW-0812">Transmembrane</keyword>
<dbReference type="Proteomes" id="UP001500483">
    <property type="component" value="Unassembled WGS sequence"/>
</dbReference>
<protein>
    <recommendedName>
        <fullName evidence="2">histidine kinase</fullName>
        <ecNumber evidence="2">2.7.13.3</ecNumber>
    </recommendedName>
</protein>
<dbReference type="CDD" id="cd16917">
    <property type="entry name" value="HATPase_UhpB-NarQ-NarX-like"/>
    <property type="match status" value="1"/>
</dbReference>
<keyword evidence="12" id="KW-1185">Reference proteome</keyword>
<feature type="transmembrane region" description="Helical" evidence="9">
    <location>
        <begin position="12"/>
        <end position="32"/>
    </location>
</feature>
<dbReference type="PANTHER" id="PTHR24421:SF10">
    <property type="entry name" value="NITRATE_NITRITE SENSOR PROTEIN NARQ"/>
    <property type="match status" value="1"/>
</dbReference>
<evidence type="ECO:0000313" key="11">
    <source>
        <dbReference type="EMBL" id="GAA3362977.1"/>
    </source>
</evidence>
<evidence type="ECO:0000256" key="1">
    <source>
        <dbReference type="ARBA" id="ARBA00000085"/>
    </source>
</evidence>
<evidence type="ECO:0000256" key="2">
    <source>
        <dbReference type="ARBA" id="ARBA00012438"/>
    </source>
</evidence>
<keyword evidence="6" id="KW-0418">Kinase</keyword>
<comment type="catalytic activity">
    <reaction evidence="1">
        <text>ATP + protein L-histidine = ADP + protein N-phospho-L-histidine.</text>
        <dbReference type="EC" id="2.7.13.3"/>
    </reaction>
</comment>
<dbReference type="EC" id="2.7.13.3" evidence="2"/>
<evidence type="ECO:0000256" key="4">
    <source>
        <dbReference type="ARBA" id="ARBA00022679"/>
    </source>
</evidence>
<feature type="domain" description="Signal transduction histidine kinase subgroup 3 dimerisation and phosphoacceptor" evidence="10">
    <location>
        <begin position="189"/>
        <end position="253"/>
    </location>
</feature>
<dbReference type="Gene3D" id="3.30.565.10">
    <property type="entry name" value="Histidine kinase-like ATPase, C-terminal domain"/>
    <property type="match status" value="1"/>
</dbReference>
<dbReference type="EMBL" id="BAAAYK010000038">
    <property type="protein sequence ID" value="GAA3362977.1"/>
    <property type="molecule type" value="Genomic_DNA"/>
</dbReference>
<evidence type="ECO:0000256" key="6">
    <source>
        <dbReference type="ARBA" id="ARBA00022777"/>
    </source>
</evidence>